<comment type="caution">
    <text evidence="1">The sequence shown here is derived from an EMBL/GenBank/DDBJ whole genome shotgun (WGS) entry which is preliminary data.</text>
</comment>
<dbReference type="PROSITE" id="PS51257">
    <property type="entry name" value="PROKAR_LIPOPROTEIN"/>
    <property type="match status" value="1"/>
</dbReference>
<keyword evidence="2" id="KW-1185">Reference proteome</keyword>
<dbReference type="AlphaFoldDB" id="A0A7X0HBI5"/>
<evidence type="ECO:0000313" key="2">
    <source>
        <dbReference type="Proteomes" id="UP000541810"/>
    </source>
</evidence>
<organism evidence="1 2">
    <name type="scientific">Algisphaera agarilytica</name>
    <dbReference type="NCBI Taxonomy" id="1385975"/>
    <lineage>
        <taxon>Bacteria</taxon>
        <taxon>Pseudomonadati</taxon>
        <taxon>Planctomycetota</taxon>
        <taxon>Phycisphaerae</taxon>
        <taxon>Phycisphaerales</taxon>
        <taxon>Phycisphaeraceae</taxon>
        <taxon>Algisphaera</taxon>
    </lineage>
</organism>
<evidence type="ECO:0000313" key="1">
    <source>
        <dbReference type="EMBL" id="MBB6431676.1"/>
    </source>
</evidence>
<dbReference type="Proteomes" id="UP000541810">
    <property type="component" value="Unassembled WGS sequence"/>
</dbReference>
<accession>A0A7X0HBI5</accession>
<protein>
    <recommendedName>
        <fullName evidence="3">Lipoprotein</fullName>
    </recommendedName>
</protein>
<proteinExistence type="predicted"/>
<gene>
    <name evidence="1" type="ORF">HNQ40_003482</name>
</gene>
<reference evidence="1 2" key="1">
    <citation type="submission" date="2020-08" db="EMBL/GenBank/DDBJ databases">
        <title>Genomic Encyclopedia of Type Strains, Phase IV (KMG-IV): sequencing the most valuable type-strain genomes for metagenomic binning, comparative biology and taxonomic classification.</title>
        <authorList>
            <person name="Goeker M."/>
        </authorList>
    </citation>
    <scope>NUCLEOTIDE SEQUENCE [LARGE SCALE GENOMIC DNA]</scope>
    <source>
        <strain evidence="1 2">DSM 103725</strain>
    </source>
</reference>
<dbReference type="EMBL" id="JACHGY010000001">
    <property type="protein sequence ID" value="MBB6431676.1"/>
    <property type="molecule type" value="Genomic_DNA"/>
</dbReference>
<evidence type="ECO:0008006" key="3">
    <source>
        <dbReference type="Google" id="ProtNLM"/>
    </source>
</evidence>
<dbReference type="RefSeq" id="WP_184679127.1">
    <property type="nucleotide sequence ID" value="NZ_JACHGY010000001.1"/>
</dbReference>
<sequence length="137" mass="15363">MEIRLPSLSICGVLAAVVLGTGCAPSKAEQQRAADARQAEMRFELGPLVDAEGNRRSLALDSPEMNELQSFQPWLDDRTAWYHDRLDRKPGVNAGTRRTIISISETNVRDRFSSSNGRVQDNYNQSTSRDKIIEITR</sequence>
<name>A0A7X0HBI5_9BACT</name>